<evidence type="ECO:0000313" key="2">
    <source>
        <dbReference type="Proteomes" id="UP001652680"/>
    </source>
</evidence>
<dbReference type="Proteomes" id="UP001652680">
    <property type="component" value="Unassembled WGS sequence"/>
</dbReference>
<keyword evidence="2" id="KW-1185">Reference proteome</keyword>
<dbReference type="OMA" id="EHEAHTQ"/>
<reference evidence="1" key="3">
    <citation type="submission" date="2025-05" db="UniProtKB">
        <authorList>
            <consortium name="EnsemblMetazoa"/>
        </authorList>
    </citation>
    <scope>IDENTIFICATION</scope>
</reference>
<protein>
    <submittedName>
        <fullName evidence="3">Uncharacterized protein LOC108052316</fullName>
    </submittedName>
</protein>
<evidence type="ECO:0000313" key="3">
    <source>
        <dbReference type="RefSeq" id="XP_016990186.1"/>
    </source>
</evidence>
<evidence type="ECO:0000313" key="1">
    <source>
        <dbReference type="EnsemblMetazoa" id="XP_044315935.1"/>
    </source>
</evidence>
<dbReference type="EnsemblMetazoa" id="XM_044460000.1">
    <property type="protein sequence ID" value="XP_044315935.1"/>
    <property type="gene ID" value="LOC108052316"/>
</dbReference>
<proteinExistence type="predicted"/>
<dbReference type="RefSeq" id="XP_044315935.1">
    <property type="nucleotide sequence ID" value="XM_044460000.1"/>
</dbReference>
<dbReference type="OrthoDB" id="7868623at2759"/>
<accession>A0A6P4FYD6</accession>
<gene>
    <name evidence="3" type="primary">LOC108052316</name>
    <name evidence="1" type="synonym">108052316</name>
</gene>
<dbReference type="GeneID" id="108052316"/>
<reference evidence="3" key="2">
    <citation type="submission" date="2025-04" db="UniProtKB">
        <authorList>
            <consortium name="RefSeq"/>
        </authorList>
    </citation>
    <scope>IDENTIFICATION</scope>
</reference>
<reference evidence="2" key="1">
    <citation type="journal article" date="2021" name="Elife">
        <title>Highly contiguous assemblies of 101 drosophilid genomes.</title>
        <authorList>
            <person name="Kim B.Y."/>
            <person name="Wang J.R."/>
            <person name="Miller D.E."/>
            <person name="Barmina O."/>
            <person name="Delaney E."/>
            <person name="Thompson A."/>
            <person name="Comeault A.A."/>
            <person name="Peede D."/>
            <person name="D'Agostino E.R."/>
            <person name="Pelaez J."/>
            <person name="Aguilar J.M."/>
            <person name="Haji D."/>
            <person name="Matsunaga T."/>
            <person name="Armstrong E.E."/>
            <person name="Zych M."/>
            <person name="Ogawa Y."/>
            <person name="Stamenkovic-Radak M."/>
            <person name="Jelic M."/>
            <person name="Veselinovic M.S."/>
            <person name="Tanaskovic M."/>
            <person name="Eric P."/>
            <person name="Gao J.J."/>
            <person name="Katoh T.K."/>
            <person name="Toda M.J."/>
            <person name="Watabe H."/>
            <person name="Watada M."/>
            <person name="Davis J.S."/>
            <person name="Moyle L.C."/>
            <person name="Manoli G."/>
            <person name="Bertolini E."/>
            <person name="Kostal V."/>
            <person name="Hawley R.S."/>
            <person name="Takahashi A."/>
            <person name="Jones C.D."/>
            <person name="Price D.K."/>
            <person name="Whiteman N."/>
            <person name="Kopp A."/>
            <person name="Matute D.R."/>
            <person name="Petrov D.A."/>
        </authorList>
    </citation>
    <scope>NUCLEOTIDE SEQUENCE [LARGE SCALE GENOMIC DNA]</scope>
</reference>
<sequence>MCAVYSSDDVAAYEEVDDSQSGPFSKIISEQGDKSEMQSIILLAHQEHEAQTHQQVMTAMKQREEKEFSKLRDINPLPQSFVQNRDAFDEDVRFLLSQIASEEDRSGEDEDYSF</sequence>
<dbReference type="AlphaFoldDB" id="A0A6P4FYD6"/>
<name>A0A6P4FYD6_DRORH</name>
<organism evidence="3">
    <name type="scientific">Drosophila rhopaloa</name>
    <name type="common">Fruit fly</name>
    <dbReference type="NCBI Taxonomy" id="1041015"/>
    <lineage>
        <taxon>Eukaryota</taxon>
        <taxon>Metazoa</taxon>
        <taxon>Ecdysozoa</taxon>
        <taxon>Arthropoda</taxon>
        <taxon>Hexapoda</taxon>
        <taxon>Insecta</taxon>
        <taxon>Pterygota</taxon>
        <taxon>Neoptera</taxon>
        <taxon>Endopterygota</taxon>
        <taxon>Diptera</taxon>
        <taxon>Brachycera</taxon>
        <taxon>Muscomorpha</taxon>
        <taxon>Ephydroidea</taxon>
        <taxon>Drosophilidae</taxon>
        <taxon>Drosophila</taxon>
        <taxon>Sophophora</taxon>
    </lineage>
</organism>
<dbReference type="RefSeq" id="XP_016990186.1">
    <property type="nucleotide sequence ID" value="XM_017134697.1"/>
</dbReference>